<keyword evidence="3" id="KW-0813">Transport</keyword>
<name>W4R0R4_HALA3</name>
<feature type="transmembrane region" description="Helical" evidence="8">
    <location>
        <begin position="222"/>
        <end position="242"/>
    </location>
</feature>
<comment type="similarity">
    <text evidence="2">Belongs to the amino acid-polyamine-organocation (APC) superfamily. Spore germination protein (SGP) (TC 2.A.3.9) family.</text>
</comment>
<evidence type="ECO:0000256" key="1">
    <source>
        <dbReference type="ARBA" id="ARBA00004141"/>
    </source>
</evidence>
<dbReference type="PANTHER" id="PTHR34975:SF2">
    <property type="entry name" value="SPORE GERMINATION PROTEIN A2"/>
    <property type="match status" value="1"/>
</dbReference>
<feature type="transmembrane region" description="Helical" evidence="8">
    <location>
        <begin position="12"/>
        <end position="30"/>
    </location>
</feature>
<reference evidence="9 10" key="1">
    <citation type="journal article" date="2014" name="Genome Announc.">
        <title>Draft Genome Sequences of Three Alkaliphilic Bacillus Strains, Bacillus wakoensis JCM 9140T, Bacillus akibai JCM 9157T, and Bacillus hemicellulosilyticus JCM 9152T.</title>
        <authorList>
            <person name="Yuki M."/>
            <person name="Oshima K."/>
            <person name="Suda W."/>
            <person name="Oshida Y."/>
            <person name="Kitamura K."/>
            <person name="Iida T."/>
            <person name="Hattori M."/>
            <person name="Ohkuma M."/>
        </authorList>
    </citation>
    <scope>NUCLEOTIDE SEQUENCE [LARGE SCALE GENOMIC DNA]</scope>
    <source>
        <strain evidence="9 10">JCM 9157</strain>
    </source>
</reference>
<dbReference type="AlphaFoldDB" id="W4R0R4"/>
<sequence length="375" mass="42450">MNSEHYQISPIEMAITLISMLLAVGILTLPRTLAETIETGDGWISVLLSGVIAMGIVYIFVHLQKQFPEQTLLQFLGKKGAGKWIAKLLALTFVVYFVTFLAYEARMLTIIVRMYLLDRTPPEITLAIIVLTSTYAVTKGIQGIVHLNLMFIPFIVGLYIMLILFNVENIDISQIRPVMSMGILPVVEGIKPSLPSFLGLELMFFWLAYMKKHDLRARPLNIGIAVVTLLYFLIVFFSYTVMSVVGVKHNVFPALGLAKEVEIVEGMIERFEPIMIVIWIMAIFTSMAMIQLLALQIIKSELIRKKKGIWILAFIAFFAYCIAFIPNSIHEVFLLGELLSYTGSSLILIGLVIGYVTIWYRRNKKNRTKSRELSQ</sequence>
<dbReference type="OrthoDB" id="2716906at2"/>
<keyword evidence="6 8" id="KW-1133">Transmembrane helix</keyword>
<dbReference type="InterPro" id="IPR004761">
    <property type="entry name" value="Spore_GerAB"/>
</dbReference>
<gene>
    <name evidence="9" type="ORF">JCM9157_4792</name>
</gene>
<organism evidence="9 10">
    <name type="scientific">Halalkalibacter akibai (strain ATCC 43226 / DSM 21942 / CIP 109018 / JCM 9157 / 1139)</name>
    <name type="common">Bacillus akibai</name>
    <dbReference type="NCBI Taxonomy" id="1236973"/>
    <lineage>
        <taxon>Bacteria</taxon>
        <taxon>Bacillati</taxon>
        <taxon>Bacillota</taxon>
        <taxon>Bacilli</taxon>
        <taxon>Bacillales</taxon>
        <taxon>Bacillaceae</taxon>
        <taxon>Halalkalibacter</taxon>
    </lineage>
</organism>
<feature type="transmembrane region" description="Helical" evidence="8">
    <location>
        <begin position="42"/>
        <end position="63"/>
    </location>
</feature>
<keyword evidence="10" id="KW-1185">Reference proteome</keyword>
<feature type="transmembrane region" description="Helical" evidence="8">
    <location>
        <begin position="148"/>
        <end position="167"/>
    </location>
</feature>
<feature type="transmembrane region" description="Helical" evidence="8">
    <location>
        <begin position="193"/>
        <end position="210"/>
    </location>
</feature>
<dbReference type="RefSeq" id="WP_035668340.1">
    <property type="nucleotide sequence ID" value="NZ_BAUV01000079.1"/>
</dbReference>
<protein>
    <submittedName>
        <fullName evidence="9">Spore germination protein</fullName>
    </submittedName>
</protein>
<dbReference type="GO" id="GO:0009847">
    <property type="term" value="P:spore germination"/>
    <property type="evidence" value="ECO:0007669"/>
    <property type="project" value="InterPro"/>
</dbReference>
<evidence type="ECO:0000313" key="9">
    <source>
        <dbReference type="EMBL" id="GAE37488.1"/>
    </source>
</evidence>
<feature type="transmembrane region" description="Helical" evidence="8">
    <location>
        <begin position="274"/>
        <end position="297"/>
    </location>
</feature>
<evidence type="ECO:0000313" key="10">
    <source>
        <dbReference type="Proteomes" id="UP000018896"/>
    </source>
</evidence>
<evidence type="ECO:0000256" key="4">
    <source>
        <dbReference type="ARBA" id="ARBA00022544"/>
    </source>
</evidence>
<feature type="transmembrane region" description="Helical" evidence="8">
    <location>
        <begin position="84"/>
        <end position="103"/>
    </location>
</feature>
<keyword evidence="7 8" id="KW-0472">Membrane</keyword>
<dbReference type="eggNOG" id="COG0531">
    <property type="taxonomic scope" value="Bacteria"/>
</dbReference>
<evidence type="ECO:0000256" key="6">
    <source>
        <dbReference type="ARBA" id="ARBA00022989"/>
    </source>
</evidence>
<feature type="transmembrane region" description="Helical" evidence="8">
    <location>
        <begin position="309"/>
        <end position="326"/>
    </location>
</feature>
<keyword evidence="5 8" id="KW-0812">Transmembrane</keyword>
<feature type="transmembrane region" description="Helical" evidence="8">
    <location>
        <begin position="338"/>
        <end position="360"/>
    </location>
</feature>
<evidence type="ECO:0000256" key="7">
    <source>
        <dbReference type="ARBA" id="ARBA00023136"/>
    </source>
</evidence>
<evidence type="ECO:0000256" key="2">
    <source>
        <dbReference type="ARBA" id="ARBA00007998"/>
    </source>
</evidence>
<dbReference type="NCBIfam" id="TIGR00912">
    <property type="entry name" value="2A0309"/>
    <property type="match status" value="1"/>
</dbReference>
<evidence type="ECO:0000256" key="5">
    <source>
        <dbReference type="ARBA" id="ARBA00022692"/>
    </source>
</evidence>
<evidence type="ECO:0000256" key="8">
    <source>
        <dbReference type="SAM" id="Phobius"/>
    </source>
</evidence>
<evidence type="ECO:0000256" key="3">
    <source>
        <dbReference type="ARBA" id="ARBA00022448"/>
    </source>
</evidence>
<dbReference type="STRING" id="1236973.JCM9157_4792"/>
<accession>W4R0R4</accession>
<dbReference type="Pfam" id="PF03845">
    <property type="entry name" value="Spore_permease"/>
    <property type="match status" value="1"/>
</dbReference>
<comment type="subcellular location">
    <subcellularLocation>
        <location evidence="1">Membrane</location>
        <topology evidence="1">Multi-pass membrane protein</topology>
    </subcellularLocation>
</comment>
<proteinExistence type="inferred from homology"/>
<dbReference type="GO" id="GO:0016020">
    <property type="term" value="C:membrane"/>
    <property type="evidence" value="ECO:0007669"/>
    <property type="project" value="UniProtKB-SubCell"/>
</dbReference>
<comment type="caution">
    <text evidence="9">The sequence shown here is derived from an EMBL/GenBank/DDBJ whole genome shotgun (WGS) entry which is preliminary data.</text>
</comment>
<dbReference type="PANTHER" id="PTHR34975">
    <property type="entry name" value="SPORE GERMINATION PROTEIN A2"/>
    <property type="match status" value="1"/>
</dbReference>
<dbReference type="EMBL" id="BAUV01000079">
    <property type="protein sequence ID" value="GAE37488.1"/>
    <property type="molecule type" value="Genomic_DNA"/>
</dbReference>
<dbReference type="Proteomes" id="UP000018896">
    <property type="component" value="Unassembled WGS sequence"/>
</dbReference>
<keyword evidence="4" id="KW-0309">Germination</keyword>